<evidence type="ECO:0000256" key="8">
    <source>
        <dbReference type="ARBA" id="ARBA00022989"/>
    </source>
</evidence>
<organism evidence="16 17">
    <name type="scientific">Iris pallida</name>
    <name type="common">Sweet iris</name>
    <dbReference type="NCBI Taxonomy" id="29817"/>
    <lineage>
        <taxon>Eukaryota</taxon>
        <taxon>Viridiplantae</taxon>
        <taxon>Streptophyta</taxon>
        <taxon>Embryophyta</taxon>
        <taxon>Tracheophyta</taxon>
        <taxon>Spermatophyta</taxon>
        <taxon>Magnoliopsida</taxon>
        <taxon>Liliopsida</taxon>
        <taxon>Asparagales</taxon>
        <taxon>Iridaceae</taxon>
        <taxon>Iridoideae</taxon>
        <taxon>Irideae</taxon>
        <taxon>Iris</taxon>
    </lineage>
</organism>
<protein>
    <recommendedName>
        <fullName evidence="13">O-fucosyltransferase family protein</fullName>
    </recommendedName>
</protein>
<dbReference type="InterPro" id="IPR019378">
    <property type="entry name" value="GDP-Fuc_O-FucTrfase"/>
</dbReference>
<dbReference type="Proteomes" id="UP001140949">
    <property type="component" value="Unassembled WGS sequence"/>
</dbReference>
<evidence type="ECO:0000256" key="9">
    <source>
        <dbReference type="ARBA" id="ARBA00023136"/>
    </source>
</evidence>
<dbReference type="EMBL" id="JANAVB010041817">
    <property type="protein sequence ID" value="KAJ6795475.1"/>
    <property type="molecule type" value="Genomic_DNA"/>
</dbReference>
<comment type="pathway">
    <text evidence="2">Glycan metabolism.</text>
</comment>
<comment type="subcellular location">
    <subcellularLocation>
        <location evidence="1">Membrane</location>
        <topology evidence="1">Single-pass type II membrane protein</topology>
    </subcellularLocation>
</comment>
<reference evidence="16" key="1">
    <citation type="journal article" date="2023" name="GigaByte">
        <title>Genome assembly of the bearded iris, Iris pallida Lam.</title>
        <authorList>
            <person name="Bruccoleri R.E."/>
            <person name="Oakeley E.J."/>
            <person name="Faust A.M.E."/>
            <person name="Altorfer M."/>
            <person name="Dessus-Babus S."/>
            <person name="Burckhardt D."/>
            <person name="Oertli M."/>
            <person name="Naumann U."/>
            <person name="Petersen F."/>
            <person name="Wong J."/>
        </authorList>
    </citation>
    <scope>NUCLEOTIDE SEQUENCE</scope>
    <source>
        <strain evidence="16">GSM-AAB239-AS_SAM_17_03QT</strain>
    </source>
</reference>
<evidence type="ECO:0000313" key="17">
    <source>
        <dbReference type="Proteomes" id="UP001140949"/>
    </source>
</evidence>
<name>A0AAX6DUX7_IRIPA</name>
<keyword evidence="17" id="KW-1185">Reference proteome</keyword>
<feature type="transmembrane region" description="Helical" evidence="15">
    <location>
        <begin position="119"/>
        <end position="144"/>
    </location>
</feature>
<keyword evidence="9 15" id="KW-0472">Membrane</keyword>
<keyword evidence="6 15" id="KW-0812">Transmembrane</keyword>
<sequence>MGIQSINGTANTNNNNSSSSVQIDGVQHHHNRVTGSPRLTMTRRGHSFSRRANGGGQEIELQISSSPRSPAPPSSSENPVGGGPPSPAENLRLRFLVKDALKKRAAGLGLRGRRRLGNLLFVAFCSACLVLGVVKFFAGGLVGFSDKGEYSDLPDSQTVGRKSSHSREYRGGSDSERTLMTVSSTDGSIVSVIERSGIWAKPNSENFTHCIGHTDHRKKLDSKTNGYILINANGGLNQMRFGICDMVAVAKIMKATLVLPSLDHTSYWADESSFKDLFNWKHFIETLKNEVHIVETLPSAYGEIEPFMKTPISWSKVNYYKTEVLPLLKQHKVMYFTHTDSRLANNGLPSSIQKLRCRVNYRALNYSTPIEELGATLVSRMRQSGSPYVALHLRRI</sequence>
<evidence type="ECO:0000256" key="14">
    <source>
        <dbReference type="SAM" id="MobiDB-lite"/>
    </source>
</evidence>
<evidence type="ECO:0000256" key="3">
    <source>
        <dbReference type="ARBA" id="ARBA00007737"/>
    </source>
</evidence>
<evidence type="ECO:0000313" key="16">
    <source>
        <dbReference type="EMBL" id="KAJ6795475.1"/>
    </source>
</evidence>
<evidence type="ECO:0000256" key="2">
    <source>
        <dbReference type="ARBA" id="ARBA00004881"/>
    </source>
</evidence>
<evidence type="ECO:0000256" key="11">
    <source>
        <dbReference type="ARBA" id="ARBA00023253"/>
    </source>
</evidence>
<dbReference type="PANTHER" id="PTHR31741:SF8">
    <property type="entry name" value="O-FUCOSYLTRANSFERASE 35"/>
    <property type="match status" value="1"/>
</dbReference>
<proteinExistence type="inferred from homology"/>
<feature type="compositionally biased region" description="Basic and acidic residues" evidence="14">
    <location>
        <begin position="165"/>
        <end position="175"/>
    </location>
</feature>
<dbReference type="GO" id="GO:0016757">
    <property type="term" value="F:glycosyltransferase activity"/>
    <property type="evidence" value="ECO:0007669"/>
    <property type="project" value="UniProtKB-KW"/>
</dbReference>
<evidence type="ECO:0000256" key="15">
    <source>
        <dbReference type="SAM" id="Phobius"/>
    </source>
</evidence>
<dbReference type="GO" id="GO:0009507">
    <property type="term" value="C:chloroplast"/>
    <property type="evidence" value="ECO:0007669"/>
    <property type="project" value="TreeGrafter"/>
</dbReference>
<dbReference type="GO" id="GO:0005794">
    <property type="term" value="C:Golgi apparatus"/>
    <property type="evidence" value="ECO:0007669"/>
    <property type="project" value="TreeGrafter"/>
</dbReference>
<comment type="caution">
    <text evidence="16">The sequence shown here is derived from an EMBL/GenBank/DDBJ whole genome shotgun (WGS) entry which is preliminary data.</text>
</comment>
<feature type="compositionally biased region" description="Polar residues" evidence="14">
    <location>
        <begin position="1"/>
        <end position="12"/>
    </location>
</feature>
<evidence type="ECO:0000256" key="13">
    <source>
        <dbReference type="ARBA" id="ARBA00030350"/>
    </source>
</evidence>
<dbReference type="GO" id="GO:0016020">
    <property type="term" value="C:membrane"/>
    <property type="evidence" value="ECO:0007669"/>
    <property type="project" value="UniProtKB-SubCell"/>
</dbReference>
<gene>
    <name evidence="16" type="ORF">M6B38_224670</name>
</gene>
<evidence type="ECO:0000256" key="12">
    <source>
        <dbReference type="ARBA" id="ARBA00023277"/>
    </source>
</evidence>
<keyword evidence="5" id="KW-0808">Transferase</keyword>
<keyword evidence="8 15" id="KW-1133">Transmembrane helix</keyword>
<keyword evidence="4" id="KW-0328">Glycosyltransferase</keyword>
<keyword evidence="10" id="KW-0325">Glycoprotein</keyword>
<dbReference type="AlphaFoldDB" id="A0AAX6DUX7"/>
<accession>A0AAX6DUX7</accession>
<dbReference type="PANTHER" id="PTHR31741">
    <property type="entry name" value="OS02G0726500 PROTEIN-RELATED"/>
    <property type="match status" value="1"/>
</dbReference>
<keyword evidence="7" id="KW-0735">Signal-anchor</keyword>
<comment type="similarity">
    <text evidence="3">Belongs to the glycosyltransferase GT106 family.</text>
</comment>
<evidence type="ECO:0000256" key="1">
    <source>
        <dbReference type="ARBA" id="ARBA00004606"/>
    </source>
</evidence>
<evidence type="ECO:0000256" key="4">
    <source>
        <dbReference type="ARBA" id="ARBA00022676"/>
    </source>
</evidence>
<evidence type="ECO:0000256" key="5">
    <source>
        <dbReference type="ARBA" id="ARBA00022679"/>
    </source>
</evidence>
<evidence type="ECO:0000256" key="7">
    <source>
        <dbReference type="ARBA" id="ARBA00022968"/>
    </source>
</evidence>
<dbReference type="Pfam" id="PF10250">
    <property type="entry name" value="O-FucT"/>
    <property type="match status" value="1"/>
</dbReference>
<feature type="region of interest" description="Disordered" evidence="14">
    <location>
        <begin position="1"/>
        <end position="89"/>
    </location>
</feature>
<keyword evidence="11" id="KW-0294">Fucose metabolism</keyword>
<dbReference type="GO" id="GO:0006004">
    <property type="term" value="P:fucose metabolic process"/>
    <property type="evidence" value="ECO:0007669"/>
    <property type="project" value="UniProtKB-KW"/>
</dbReference>
<reference evidence="16" key="2">
    <citation type="submission" date="2023-04" db="EMBL/GenBank/DDBJ databases">
        <authorList>
            <person name="Bruccoleri R.E."/>
            <person name="Oakeley E.J."/>
            <person name="Faust A.-M."/>
            <person name="Dessus-Babus S."/>
            <person name="Altorfer M."/>
            <person name="Burckhardt D."/>
            <person name="Oertli M."/>
            <person name="Naumann U."/>
            <person name="Petersen F."/>
            <person name="Wong J."/>
        </authorList>
    </citation>
    <scope>NUCLEOTIDE SEQUENCE</scope>
    <source>
        <strain evidence="16">GSM-AAB239-AS_SAM_17_03QT</strain>
        <tissue evidence="16">Leaf</tissue>
    </source>
</reference>
<feature type="region of interest" description="Disordered" evidence="14">
    <location>
        <begin position="151"/>
        <end position="175"/>
    </location>
</feature>
<keyword evidence="12" id="KW-0119">Carbohydrate metabolism</keyword>
<evidence type="ECO:0000256" key="10">
    <source>
        <dbReference type="ARBA" id="ARBA00023180"/>
    </source>
</evidence>
<evidence type="ECO:0000256" key="6">
    <source>
        <dbReference type="ARBA" id="ARBA00022692"/>
    </source>
</evidence>